<keyword evidence="1" id="KW-1133">Transmembrane helix</keyword>
<evidence type="ECO:0000313" key="2">
    <source>
        <dbReference type="EMBL" id="JAH84610.1"/>
    </source>
</evidence>
<dbReference type="EMBL" id="GBXM01023967">
    <property type="protein sequence ID" value="JAH84610.1"/>
    <property type="molecule type" value="Transcribed_RNA"/>
</dbReference>
<proteinExistence type="predicted"/>
<feature type="transmembrane region" description="Helical" evidence="1">
    <location>
        <begin position="20"/>
        <end position="40"/>
    </location>
</feature>
<accession>A0A0E9W4T8</accession>
<keyword evidence="1" id="KW-0812">Transmembrane</keyword>
<dbReference type="AlphaFoldDB" id="A0A0E9W4T8"/>
<evidence type="ECO:0000256" key="1">
    <source>
        <dbReference type="SAM" id="Phobius"/>
    </source>
</evidence>
<sequence length="48" mass="5236">MNLQETFCSQHSDHTQSITGLVVLSCTTSASTGVIVLHLCKSCHFTRL</sequence>
<organism evidence="2">
    <name type="scientific">Anguilla anguilla</name>
    <name type="common">European freshwater eel</name>
    <name type="synonym">Muraena anguilla</name>
    <dbReference type="NCBI Taxonomy" id="7936"/>
    <lineage>
        <taxon>Eukaryota</taxon>
        <taxon>Metazoa</taxon>
        <taxon>Chordata</taxon>
        <taxon>Craniata</taxon>
        <taxon>Vertebrata</taxon>
        <taxon>Euteleostomi</taxon>
        <taxon>Actinopterygii</taxon>
        <taxon>Neopterygii</taxon>
        <taxon>Teleostei</taxon>
        <taxon>Anguilliformes</taxon>
        <taxon>Anguillidae</taxon>
        <taxon>Anguilla</taxon>
    </lineage>
</organism>
<reference evidence="2" key="1">
    <citation type="submission" date="2014-11" db="EMBL/GenBank/DDBJ databases">
        <authorList>
            <person name="Amaro Gonzalez C."/>
        </authorList>
    </citation>
    <scope>NUCLEOTIDE SEQUENCE</scope>
</reference>
<reference evidence="2" key="2">
    <citation type="journal article" date="2015" name="Fish Shellfish Immunol.">
        <title>Early steps in the European eel (Anguilla anguilla)-Vibrio vulnificus interaction in the gills: Role of the RtxA13 toxin.</title>
        <authorList>
            <person name="Callol A."/>
            <person name="Pajuelo D."/>
            <person name="Ebbesson L."/>
            <person name="Teles M."/>
            <person name="MacKenzie S."/>
            <person name="Amaro C."/>
        </authorList>
    </citation>
    <scope>NUCLEOTIDE SEQUENCE</scope>
</reference>
<name>A0A0E9W4T8_ANGAN</name>
<protein>
    <submittedName>
        <fullName evidence="2">Uncharacterized protein</fullName>
    </submittedName>
</protein>
<keyword evidence="1" id="KW-0472">Membrane</keyword>